<proteinExistence type="inferred from homology"/>
<evidence type="ECO:0000313" key="6">
    <source>
        <dbReference type="Proteomes" id="UP001603857"/>
    </source>
</evidence>
<evidence type="ECO:0008006" key="7">
    <source>
        <dbReference type="Google" id="ProtNLM"/>
    </source>
</evidence>
<comment type="caution">
    <text evidence="5">The sequence shown here is derived from an EMBL/GenBank/DDBJ whole genome shotgun (WGS) entry which is preliminary data.</text>
</comment>
<feature type="coiled-coil region" evidence="3">
    <location>
        <begin position="65"/>
        <end position="120"/>
    </location>
</feature>
<dbReference type="Proteomes" id="UP001603857">
    <property type="component" value="Unassembled WGS sequence"/>
</dbReference>
<keyword evidence="6" id="KW-1185">Reference proteome</keyword>
<gene>
    <name evidence="5" type="ORF">Fmac_012058</name>
</gene>
<organism evidence="5 6">
    <name type="scientific">Flemingia macrophylla</name>
    <dbReference type="NCBI Taxonomy" id="520843"/>
    <lineage>
        <taxon>Eukaryota</taxon>
        <taxon>Viridiplantae</taxon>
        <taxon>Streptophyta</taxon>
        <taxon>Embryophyta</taxon>
        <taxon>Tracheophyta</taxon>
        <taxon>Spermatophyta</taxon>
        <taxon>Magnoliopsida</taxon>
        <taxon>eudicotyledons</taxon>
        <taxon>Gunneridae</taxon>
        <taxon>Pentapetalae</taxon>
        <taxon>rosids</taxon>
        <taxon>fabids</taxon>
        <taxon>Fabales</taxon>
        <taxon>Fabaceae</taxon>
        <taxon>Papilionoideae</taxon>
        <taxon>50 kb inversion clade</taxon>
        <taxon>NPAAA clade</taxon>
        <taxon>indigoferoid/millettioid clade</taxon>
        <taxon>Phaseoleae</taxon>
        <taxon>Flemingia</taxon>
    </lineage>
</organism>
<comment type="similarity">
    <text evidence="1">Belongs to the WEB family.</text>
</comment>
<feature type="coiled-coil region" evidence="3">
    <location>
        <begin position="358"/>
        <end position="406"/>
    </location>
</feature>
<feature type="region of interest" description="Disordered" evidence="4">
    <location>
        <begin position="504"/>
        <end position="527"/>
    </location>
</feature>
<evidence type="ECO:0000256" key="4">
    <source>
        <dbReference type="SAM" id="MobiDB-lite"/>
    </source>
</evidence>
<accession>A0ABD1MP79</accession>
<keyword evidence="2 3" id="KW-0175">Coiled coil</keyword>
<dbReference type="AlphaFoldDB" id="A0ABD1MP79"/>
<reference evidence="5 6" key="1">
    <citation type="submission" date="2024-08" db="EMBL/GenBank/DDBJ databases">
        <title>Insights into the chromosomal genome structure of Flemingia macrophylla.</title>
        <authorList>
            <person name="Ding Y."/>
            <person name="Zhao Y."/>
            <person name="Bi W."/>
            <person name="Wu M."/>
            <person name="Zhao G."/>
            <person name="Gong Y."/>
            <person name="Li W."/>
            <person name="Zhang P."/>
        </authorList>
    </citation>
    <scope>NUCLEOTIDE SEQUENCE [LARGE SCALE GENOMIC DNA]</scope>
    <source>
        <strain evidence="5">DYQJB</strain>
        <tissue evidence="5">Leaf</tissue>
    </source>
</reference>
<protein>
    <recommendedName>
        <fullName evidence="7">WEB family protein</fullName>
    </recommendedName>
</protein>
<evidence type="ECO:0000256" key="3">
    <source>
        <dbReference type="SAM" id="Coils"/>
    </source>
</evidence>
<feature type="coiled-coil region" evidence="3">
    <location>
        <begin position="179"/>
        <end position="206"/>
    </location>
</feature>
<evidence type="ECO:0000256" key="2">
    <source>
        <dbReference type="ARBA" id="ARBA00023054"/>
    </source>
</evidence>
<dbReference type="EMBL" id="JBGMDY010000004">
    <property type="protein sequence ID" value="KAL2337612.1"/>
    <property type="molecule type" value="Genomic_DNA"/>
</dbReference>
<sequence length="553" mass="61970">MQVSDTAANRSEPGVRAEIDTSAPFESVKEAVTRFGGLGYWKPVLHSLSNTHFVPPQHDTEELDAGKLEEQAGILEKELILKERETLDVLKELESTKRLVENLKSKLQKEESEANLNLQTSVGDDISSVKEEDEENQVSNVVQHSTEGCISSSPGLILMELKQAKLNLNRTTSDIADVRACVESLNKKLEKERLSLEKTRERLTQNSSKICSLEEELNQTKLKLLVAKDGGSDNPSDITRELQRLSSESEHFKKMGEAAKSEVLKAMSEIEQTKTMIKTAEIRLVAARKMKEAARAAEAAALAEIKALSHHENSPGDDCVQRHDGVTLSFEEYTALTCKAREAEEHSKKRVVDAVLLVDEANISKMDILKKVEEATEEVKTSKKALEEALERVEAANRGKLAVEEALRKWRSEGHKRRSSIHNSTKFKNVYPSQHRKDSSRLLDVNGLNLLNDEVKPVLKPTLSIGQILSRKLMIPEEYEAGATLRERSSVKRKVSLGQMLGKQNADSSFDRQAEKENGQKQFSAKRKKFGFGRFSLLLAKQQKKKKPTLNLR</sequence>
<dbReference type="PANTHER" id="PTHR32054">
    <property type="entry name" value="HEAVY CHAIN, PUTATIVE, EXPRESSED-RELATED-RELATED"/>
    <property type="match status" value="1"/>
</dbReference>
<evidence type="ECO:0000256" key="1">
    <source>
        <dbReference type="ARBA" id="ARBA00005485"/>
    </source>
</evidence>
<name>A0ABD1MP79_9FABA</name>
<feature type="compositionally biased region" description="Basic and acidic residues" evidence="4">
    <location>
        <begin position="509"/>
        <end position="519"/>
    </location>
</feature>
<dbReference type="InterPro" id="IPR008545">
    <property type="entry name" value="Web"/>
</dbReference>
<dbReference type="Gene3D" id="1.10.287.1490">
    <property type="match status" value="1"/>
</dbReference>
<dbReference type="PANTHER" id="PTHR32054:SF4">
    <property type="entry name" value="OS07G0677900 PROTEIN"/>
    <property type="match status" value="1"/>
</dbReference>
<feature type="region of interest" description="Disordered" evidence="4">
    <location>
        <begin position="1"/>
        <end position="22"/>
    </location>
</feature>
<dbReference type="Pfam" id="PF05701">
    <property type="entry name" value="WEMBL"/>
    <property type="match status" value="2"/>
</dbReference>
<evidence type="ECO:0000313" key="5">
    <source>
        <dbReference type="EMBL" id="KAL2337612.1"/>
    </source>
</evidence>